<dbReference type="AlphaFoldDB" id="A0A919M4B1"/>
<dbReference type="Proteomes" id="UP000619479">
    <property type="component" value="Unassembled WGS sequence"/>
</dbReference>
<feature type="compositionally biased region" description="Polar residues" evidence="1">
    <location>
        <begin position="1"/>
        <end position="19"/>
    </location>
</feature>
<evidence type="ECO:0000313" key="2">
    <source>
        <dbReference type="EMBL" id="GID62134.1"/>
    </source>
</evidence>
<feature type="region of interest" description="Disordered" evidence="1">
    <location>
        <begin position="1"/>
        <end position="23"/>
    </location>
</feature>
<dbReference type="PROSITE" id="PS51257">
    <property type="entry name" value="PROKAR_LIPOPROTEIN"/>
    <property type="match status" value="1"/>
</dbReference>
<comment type="caution">
    <text evidence="2">The sequence shown here is derived from an EMBL/GenBank/DDBJ whole genome shotgun (WGS) entry which is preliminary data.</text>
</comment>
<keyword evidence="3" id="KW-1185">Reference proteome</keyword>
<dbReference type="Gene3D" id="3.40.50.2300">
    <property type="match status" value="1"/>
</dbReference>
<protein>
    <submittedName>
        <fullName evidence="2">Uncharacterized protein</fullName>
    </submittedName>
</protein>
<name>A0A919M4B1_9ACTN</name>
<sequence>MTTQVRVQNLSVSGPQTPENAEGFANSLTGSGCQVIIAVGDAQVTAATKVAGTNPEARFITVDSGTAAANVQVVSAGSLGDLRNSIEAKLAELAEAAS</sequence>
<accession>A0A919M4B1</accession>
<organism evidence="2 3">
    <name type="scientific">Actinoplanes cyaneus</name>
    <dbReference type="NCBI Taxonomy" id="52696"/>
    <lineage>
        <taxon>Bacteria</taxon>
        <taxon>Bacillati</taxon>
        <taxon>Actinomycetota</taxon>
        <taxon>Actinomycetes</taxon>
        <taxon>Micromonosporales</taxon>
        <taxon>Micromonosporaceae</taxon>
        <taxon>Actinoplanes</taxon>
    </lineage>
</organism>
<proteinExistence type="predicted"/>
<evidence type="ECO:0000256" key="1">
    <source>
        <dbReference type="SAM" id="MobiDB-lite"/>
    </source>
</evidence>
<dbReference type="EMBL" id="BOMH01000001">
    <property type="protein sequence ID" value="GID62134.1"/>
    <property type="molecule type" value="Genomic_DNA"/>
</dbReference>
<gene>
    <name evidence="2" type="ORF">Acy02nite_00150</name>
</gene>
<evidence type="ECO:0000313" key="3">
    <source>
        <dbReference type="Proteomes" id="UP000619479"/>
    </source>
</evidence>
<reference evidence="2" key="1">
    <citation type="submission" date="2021-01" db="EMBL/GenBank/DDBJ databases">
        <title>Whole genome shotgun sequence of Actinoplanes cyaneus NBRC 14990.</title>
        <authorList>
            <person name="Komaki H."/>
            <person name="Tamura T."/>
        </authorList>
    </citation>
    <scope>NUCLEOTIDE SEQUENCE</scope>
    <source>
        <strain evidence="2">NBRC 14990</strain>
    </source>
</reference>